<dbReference type="SUPFAM" id="SSF52833">
    <property type="entry name" value="Thioredoxin-like"/>
    <property type="match status" value="1"/>
</dbReference>
<protein>
    <recommendedName>
        <fullName evidence="3">Thioredoxin domain-containing protein</fullName>
    </recommendedName>
</protein>
<dbReference type="RefSeq" id="WP_114206070.1">
    <property type="nucleotide sequence ID" value="NZ_CP030840.1"/>
</dbReference>
<dbReference type="Gene3D" id="3.40.30.10">
    <property type="entry name" value="Glutaredoxin"/>
    <property type="match status" value="1"/>
</dbReference>
<dbReference type="Proteomes" id="UP000253606">
    <property type="component" value="Chromosome"/>
</dbReference>
<evidence type="ECO:0008006" key="3">
    <source>
        <dbReference type="Google" id="ProtNLM"/>
    </source>
</evidence>
<organism evidence="1 2">
    <name type="scientific">Acidisarcina polymorpha</name>
    <dbReference type="NCBI Taxonomy" id="2211140"/>
    <lineage>
        <taxon>Bacteria</taxon>
        <taxon>Pseudomonadati</taxon>
        <taxon>Acidobacteriota</taxon>
        <taxon>Terriglobia</taxon>
        <taxon>Terriglobales</taxon>
        <taxon>Acidobacteriaceae</taxon>
        <taxon>Acidisarcina</taxon>
    </lineage>
</organism>
<evidence type="ECO:0000313" key="1">
    <source>
        <dbReference type="EMBL" id="AXC10439.1"/>
    </source>
</evidence>
<dbReference type="OrthoDB" id="9809746at2"/>
<proteinExistence type="predicted"/>
<dbReference type="AlphaFoldDB" id="A0A2Z5FU99"/>
<name>A0A2Z5FU99_9BACT</name>
<dbReference type="KEGG" id="abas:ACPOL_1088"/>
<keyword evidence="2" id="KW-1185">Reference proteome</keyword>
<gene>
    <name evidence="1" type="ORF">ACPOL_1088</name>
</gene>
<sequence>MSSTVAIPLDQAALPEALDQFHAESGRSLLELTQESPVLLIFLRHFGCSFCREALDRLSQVRTQLEAKGVRPVFVHLGTPDRARPYFEYYKLSDVERVSNPDASLYRHPAFALGRTSPFSHFLRPTVLKAWAMGAIRSYGFGLLREDAHQMPGVFFLRGGKIANFFRYRTIADRPDYLALVRDIR</sequence>
<accession>A0A2Z5FU99</accession>
<dbReference type="InterPro" id="IPR036249">
    <property type="entry name" value="Thioredoxin-like_sf"/>
</dbReference>
<dbReference type="EMBL" id="CP030840">
    <property type="protein sequence ID" value="AXC10439.1"/>
    <property type="molecule type" value="Genomic_DNA"/>
</dbReference>
<reference evidence="1 2" key="1">
    <citation type="journal article" date="2018" name="Front. Microbiol.">
        <title>Hydrolytic Capabilities as a Key to Environmental Success: Chitinolytic and Cellulolytic Acidobacteria From Acidic Sub-arctic Soils and Boreal Peatlands.</title>
        <authorList>
            <person name="Belova S.E."/>
            <person name="Ravin N.V."/>
            <person name="Pankratov T.A."/>
            <person name="Rakitin A.L."/>
            <person name="Ivanova A.A."/>
            <person name="Beletsky A.V."/>
            <person name="Mardanov A.V."/>
            <person name="Sinninghe Damste J.S."/>
            <person name="Dedysh S.N."/>
        </authorList>
    </citation>
    <scope>NUCLEOTIDE SEQUENCE [LARGE SCALE GENOMIC DNA]</scope>
    <source>
        <strain evidence="1 2">SBC82</strain>
    </source>
</reference>
<evidence type="ECO:0000313" key="2">
    <source>
        <dbReference type="Proteomes" id="UP000253606"/>
    </source>
</evidence>